<comment type="caution">
    <text evidence="2">The sequence shown here is derived from an EMBL/GenBank/DDBJ whole genome shotgun (WGS) entry which is preliminary data.</text>
</comment>
<keyword evidence="1" id="KW-0812">Transmembrane</keyword>
<feature type="transmembrane region" description="Helical" evidence="1">
    <location>
        <begin position="42"/>
        <end position="63"/>
    </location>
</feature>
<organism evidence="2 3">
    <name type="scientific">Acetobacter malorum</name>
    <dbReference type="NCBI Taxonomy" id="178901"/>
    <lineage>
        <taxon>Bacteria</taxon>
        <taxon>Pseudomonadati</taxon>
        <taxon>Pseudomonadota</taxon>
        <taxon>Alphaproteobacteria</taxon>
        <taxon>Acetobacterales</taxon>
        <taxon>Acetobacteraceae</taxon>
        <taxon>Acetobacter</taxon>
    </lineage>
</organism>
<accession>A0A1Y3GEU5</accession>
<dbReference type="AlphaFoldDB" id="A0A1Y3GEU5"/>
<dbReference type="EMBL" id="JOPG01000001">
    <property type="protein sequence ID" value="OUJ07844.1"/>
    <property type="molecule type" value="Genomic_DNA"/>
</dbReference>
<sequence>MLSLLKNPFVISYLLFLYIFFHLSHRWQRYFHFLDKTMQKNIIARLYMHFVVLICNPVSKVLLKNQKLHILHKMQLLTKIIHNNIDQNWQNGIYTNVYYCLVIESSTNIYFGKNFGSDRKTELILFHSNIYIL</sequence>
<keyword evidence="1" id="KW-1133">Transmembrane helix</keyword>
<name>A0A1Y3GEU5_9PROT</name>
<proteinExistence type="predicted"/>
<evidence type="ECO:0000313" key="3">
    <source>
        <dbReference type="Proteomes" id="UP000242683"/>
    </source>
</evidence>
<dbReference type="Proteomes" id="UP000242683">
    <property type="component" value="Unassembled WGS sequence"/>
</dbReference>
<protein>
    <submittedName>
        <fullName evidence="2">Uncharacterized protein</fullName>
    </submittedName>
</protein>
<keyword evidence="1" id="KW-0472">Membrane</keyword>
<reference evidence="3" key="1">
    <citation type="submission" date="2014-06" db="EMBL/GenBank/DDBJ databases">
        <authorList>
            <person name="Winans N.J."/>
            <person name="Newell P.D."/>
            <person name="Douglas A.E."/>
        </authorList>
    </citation>
    <scope>NUCLEOTIDE SEQUENCE [LARGE SCALE GENOMIC DNA]</scope>
    <source>
        <strain evidence="3">DsW_057</strain>
    </source>
</reference>
<evidence type="ECO:0000256" key="1">
    <source>
        <dbReference type="SAM" id="Phobius"/>
    </source>
</evidence>
<evidence type="ECO:0000313" key="2">
    <source>
        <dbReference type="EMBL" id="OUJ07844.1"/>
    </source>
</evidence>
<gene>
    <name evidence="2" type="ORF">HK23_00860</name>
</gene>